<keyword evidence="2" id="KW-1185">Reference proteome</keyword>
<gene>
    <name evidence="1" type="ORF">GCM10017581_006490</name>
</gene>
<reference evidence="1" key="1">
    <citation type="journal article" date="2014" name="Int. J. Syst. Evol. Microbiol.">
        <title>Complete genome sequence of Corynebacterium casei LMG S-19264T (=DSM 44701T), isolated from a smear-ripened cheese.</title>
        <authorList>
            <consortium name="US DOE Joint Genome Institute (JGI-PGF)"/>
            <person name="Walter F."/>
            <person name="Albersmeier A."/>
            <person name="Kalinowski J."/>
            <person name="Ruckert C."/>
        </authorList>
    </citation>
    <scope>NUCLEOTIDE SEQUENCE</scope>
    <source>
        <strain evidence="1">VKM Ac-1321</strain>
    </source>
</reference>
<accession>A0A9W6KDV5</accession>
<evidence type="ECO:0000313" key="1">
    <source>
        <dbReference type="EMBL" id="GLK98908.1"/>
    </source>
</evidence>
<organism evidence="1 2">
    <name type="scientific">Dactylosporangium matsuzakiense</name>
    <dbReference type="NCBI Taxonomy" id="53360"/>
    <lineage>
        <taxon>Bacteria</taxon>
        <taxon>Bacillati</taxon>
        <taxon>Actinomycetota</taxon>
        <taxon>Actinomycetes</taxon>
        <taxon>Micromonosporales</taxon>
        <taxon>Micromonosporaceae</taxon>
        <taxon>Dactylosporangium</taxon>
    </lineage>
</organism>
<dbReference type="Proteomes" id="UP001143480">
    <property type="component" value="Unassembled WGS sequence"/>
</dbReference>
<evidence type="ECO:0008006" key="3">
    <source>
        <dbReference type="Google" id="ProtNLM"/>
    </source>
</evidence>
<name>A0A9W6KDV5_9ACTN</name>
<sequence length="54" mass="6008">MTLRLFLDRSVGTRKVAAALREQQLDVETIADRYGAANTLTRDEQWIADAGQDG</sequence>
<dbReference type="AlphaFoldDB" id="A0A9W6KDV5"/>
<comment type="caution">
    <text evidence="1">The sequence shown here is derived from an EMBL/GenBank/DDBJ whole genome shotgun (WGS) entry which is preliminary data.</text>
</comment>
<dbReference type="EMBL" id="BSFP01000002">
    <property type="protein sequence ID" value="GLK98908.1"/>
    <property type="molecule type" value="Genomic_DNA"/>
</dbReference>
<dbReference type="RefSeq" id="WP_261962253.1">
    <property type="nucleotide sequence ID" value="NZ_BAAAXA010000001.1"/>
</dbReference>
<reference evidence="1" key="2">
    <citation type="submission" date="2023-01" db="EMBL/GenBank/DDBJ databases">
        <authorList>
            <person name="Sun Q."/>
            <person name="Evtushenko L."/>
        </authorList>
    </citation>
    <scope>NUCLEOTIDE SEQUENCE</scope>
    <source>
        <strain evidence="1">VKM Ac-1321</strain>
    </source>
</reference>
<proteinExistence type="predicted"/>
<protein>
    <recommendedName>
        <fullName evidence="3">VapC45 PIN like domain-containing protein</fullName>
    </recommendedName>
</protein>
<evidence type="ECO:0000313" key="2">
    <source>
        <dbReference type="Proteomes" id="UP001143480"/>
    </source>
</evidence>